<dbReference type="EMBL" id="JAUUTY010000001">
    <property type="protein sequence ID" value="KAK1697917.1"/>
    <property type="molecule type" value="Genomic_DNA"/>
</dbReference>
<dbReference type="PANTHER" id="PTHR47969">
    <property type="entry name" value="CHROMOSOME-ASSOCIATED KINESIN KIF4A-RELATED"/>
    <property type="match status" value="1"/>
</dbReference>
<accession>A0AAD8U555</accession>
<dbReference type="GO" id="GO:0005524">
    <property type="term" value="F:ATP binding"/>
    <property type="evidence" value="ECO:0007669"/>
    <property type="project" value="InterPro"/>
</dbReference>
<reference evidence="5" key="1">
    <citation type="submission" date="2023-07" db="EMBL/GenBank/DDBJ databases">
        <title>A chromosome-level genome assembly of Lolium multiflorum.</title>
        <authorList>
            <person name="Chen Y."/>
            <person name="Copetti D."/>
            <person name="Kolliker R."/>
            <person name="Studer B."/>
        </authorList>
    </citation>
    <scope>NUCLEOTIDE SEQUENCE</scope>
    <source>
        <strain evidence="5">02402/16</strain>
        <tissue evidence="5">Leaf</tissue>
    </source>
</reference>
<dbReference type="GO" id="GO:0005875">
    <property type="term" value="C:microtubule associated complex"/>
    <property type="evidence" value="ECO:0007669"/>
    <property type="project" value="TreeGrafter"/>
</dbReference>
<dbReference type="GO" id="GO:0007018">
    <property type="term" value="P:microtubule-based movement"/>
    <property type="evidence" value="ECO:0007669"/>
    <property type="project" value="InterPro"/>
</dbReference>
<evidence type="ECO:0000256" key="3">
    <source>
        <dbReference type="PROSITE-ProRule" id="PRU00283"/>
    </source>
</evidence>
<keyword evidence="2" id="KW-0505">Motor protein</keyword>
<dbReference type="GO" id="GO:0003777">
    <property type="term" value="F:microtubule motor activity"/>
    <property type="evidence" value="ECO:0007669"/>
    <property type="project" value="InterPro"/>
</dbReference>
<comment type="caution">
    <text evidence="5">The sequence shown here is derived from an EMBL/GenBank/DDBJ whole genome shotgun (WGS) entry which is preliminary data.</text>
</comment>
<dbReference type="GO" id="GO:0007052">
    <property type="term" value="P:mitotic spindle organization"/>
    <property type="evidence" value="ECO:0007669"/>
    <property type="project" value="TreeGrafter"/>
</dbReference>
<dbReference type="InterPro" id="IPR001752">
    <property type="entry name" value="Kinesin_motor_dom"/>
</dbReference>
<dbReference type="PANTHER" id="PTHR47969:SF9">
    <property type="entry name" value="KINESIN-LIKE PROTEIN"/>
    <property type="match status" value="1"/>
</dbReference>
<dbReference type="GO" id="GO:0051231">
    <property type="term" value="P:spindle elongation"/>
    <property type="evidence" value="ECO:0007669"/>
    <property type="project" value="TreeGrafter"/>
</dbReference>
<dbReference type="PRINTS" id="PR00380">
    <property type="entry name" value="KINESINHEAVY"/>
</dbReference>
<sequence>MALDDKDGNLQLKGLAWVPVRSMEEFQEVYSIFRNGCAERKVAHTGLNDVSSRSHDVLSIRISNDTFKGNLNLIDLAGNEDNRRTYNEGVHLQESSKINSSLFALSNITLALKKMQMLIVLGVCGGASASGAVPVILSSSAWMIVPNLKLQVIEHAAKSYRADDNNSTSPKLFFQAANWYLRSLTRKSWLESRSSSNPSSSLTEKYSYVMALRWNAVEVEECRWRDQRLPWWCLPEITARCSAGRGDLAGEVGDELLVKDHGAICRGPGTLGVACFGPRRRLCRGPPSA</sequence>
<evidence type="ECO:0000256" key="2">
    <source>
        <dbReference type="ARBA" id="ARBA00023175"/>
    </source>
</evidence>
<dbReference type="InterPro" id="IPR036961">
    <property type="entry name" value="Kinesin_motor_dom_sf"/>
</dbReference>
<evidence type="ECO:0000313" key="5">
    <source>
        <dbReference type="EMBL" id="KAK1697917.1"/>
    </source>
</evidence>
<name>A0AAD8U555_LOLMU</name>
<proteinExistence type="inferred from homology"/>
<dbReference type="Gene3D" id="3.40.850.10">
    <property type="entry name" value="Kinesin motor domain"/>
    <property type="match status" value="1"/>
</dbReference>
<dbReference type="AlphaFoldDB" id="A0AAD8U555"/>
<organism evidence="5 6">
    <name type="scientific">Lolium multiflorum</name>
    <name type="common">Italian ryegrass</name>
    <name type="synonym">Lolium perenne subsp. multiflorum</name>
    <dbReference type="NCBI Taxonomy" id="4521"/>
    <lineage>
        <taxon>Eukaryota</taxon>
        <taxon>Viridiplantae</taxon>
        <taxon>Streptophyta</taxon>
        <taxon>Embryophyta</taxon>
        <taxon>Tracheophyta</taxon>
        <taxon>Spermatophyta</taxon>
        <taxon>Magnoliopsida</taxon>
        <taxon>Liliopsida</taxon>
        <taxon>Poales</taxon>
        <taxon>Poaceae</taxon>
        <taxon>BOP clade</taxon>
        <taxon>Pooideae</taxon>
        <taxon>Poodae</taxon>
        <taxon>Poeae</taxon>
        <taxon>Poeae Chloroplast Group 2 (Poeae type)</taxon>
        <taxon>Loliodinae</taxon>
        <taxon>Loliinae</taxon>
        <taxon>Lolium</taxon>
    </lineage>
</organism>
<evidence type="ECO:0000313" key="6">
    <source>
        <dbReference type="Proteomes" id="UP001231189"/>
    </source>
</evidence>
<comment type="similarity">
    <text evidence="3">Belongs to the TRAFAC class myosin-kinesin ATPase superfamily. Kinesin family.</text>
</comment>
<protein>
    <recommendedName>
        <fullName evidence="4">Kinesin motor domain-containing protein</fullName>
    </recommendedName>
</protein>
<dbReference type="GO" id="GO:0005874">
    <property type="term" value="C:microtubule"/>
    <property type="evidence" value="ECO:0007669"/>
    <property type="project" value="UniProtKB-KW"/>
</dbReference>
<dbReference type="Proteomes" id="UP001231189">
    <property type="component" value="Unassembled WGS sequence"/>
</dbReference>
<gene>
    <name evidence="5" type="ORF">QYE76_014614</name>
</gene>
<dbReference type="Pfam" id="PF00225">
    <property type="entry name" value="Kinesin"/>
    <property type="match status" value="1"/>
</dbReference>
<dbReference type="SUPFAM" id="SSF52540">
    <property type="entry name" value="P-loop containing nucleoside triphosphate hydrolases"/>
    <property type="match status" value="1"/>
</dbReference>
<keyword evidence="1" id="KW-0493">Microtubule</keyword>
<dbReference type="InterPro" id="IPR027640">
    <property type="entry name" value="Kinesin-like_fam"/>
</dbReference>
<evidence type="ECO:0000256" key="1">
    <source>
        <dbReference type="ARBA" id="ARBA00022701"/>
    </source>
</evidence>
<comment type="caution">
    <text evidence="3">Lacks conserved residue(s) required for the propagation of feature annotation.</text>
</comment>
<feature type="domain" description="Kinesin motor" evidence="4">
    <location>
        <begin position="1"/>
        <end position="116"/>
    </location>
</feature>
<dbReference type="InterPro" id="IPR027417">
    <property type="entry name" value="P-loop_NTPase"/>
</dbReference>
<dbReference type="GO" id="GO:0008017">
    <property type="term" value="F:microtubule binding"/>
    <property type="evidence" value="ECO:0007669"/>
    <property type="project" value="InterPro"/>
</dbReference>
<dbReference type="PROSITE" id="PS50067">
    <property type="entry name" value="KINESIN_MOTOR_2"/>
    <property type="match status" value="1"/>
</dbReference>
<keyword evidence="6" id="KW-1185">Reference proteome</keyword>
<evidence type="ECO:0000259" key="4">
    <source>
        <dbReference type="PROSITE" id="PS50067"/>
    </source>
</evidence>